<protein>
    <submittedName>
        <fullName evidence="2">Uncharacterized protein</fullName>
    </submittedName>
</protein>
<dbReference type="AlphaFoldDB" id="A0A1N7P128"/>
<evidence type="ECO:0000313" key="1">
    <source>
        <dbReference type="EMBL" id="PQA92757.1"/>
    </source>
</evidence>
<reference evidence="3" key="2">
    <citation type="submission" date="2017-01" db="EMBL/GenBank/DDBJ databases">
        <authorList>
            <person name="Varghese N."/>
            <person name="Submissions S."/>
        </authorList>
    </citation>
    <scope>NUCLEOTIDE SEQUENCE [LARGE SCALE GENOMIC DNA]</scope>
    <source>
        <strain evidence="3">DSM 21068</strain>
    </source>
</reference>
<dbReference type="Proteomes" id="UP000186246">
    <property type="component" value="Unassembled WGS sequence"/>
</dbReference>
<keyword evidence="4" id="KW-1185">Reference proteome</keyword>
<organism evidence="2 3">
    <name type="scientific">Chryseobacterium piscicola</name>
    <dbReference type="NCBI Taxonomy" id="551459"/>
    <lineage>
        <taxon>Bacteria</taxon>
        <taxon>Pseudomonadati</taxon>
        <taxon>Bacteroidota</taxon>
        <taxon>Flavobacteriia</taxon>
        <taxon>Flavobacteriales</taxon>
        <taxon>Weeksellaceae</taxon>
        <taxon>Chryseobacterium group</taxon>
        <taxon>Chryseobacterium</taxon>
    </lineage>
</organism>
<dbReference type="EMBL" id="FTOJ01000010">
    <property type="protein sequence ID" value="SIT04282.1"/>
    <property type="molecule type" value="Genomic_DNA"/>
</dbReference>
<evidence type="ECO:0000313" key="3">
    <source>
        <dbReference type="Proteomes" id="UP000186246"/>
    </source>
</evidence>
<proteinExistence type="predicted"/>
<reference evidence="1 4" key="1">
    <citation type="submission" date="2016-11" db="EMBL/GenBank/DDBJ databases">
        <title>Whole genomes of Flavobacteriaceae.</title>
        <authorList>
            <person name="Stine C."/>
            <person name="Li C."/>
            <person name="Tadesse D."/>
        </authorList>
    </citation>
    <scope>NUCLEOTIDE SEQUENCE [LARGE SCALE GENOMIC DNA]</scope>
    <source>
        <strain evidence="1 4">DSM 21068</strain>
    </source>
</reference>
<gene>
    <name evidence="1" type="ORF">B0A70_10250</name>
    <name evidence="2" type="ORF">SAMN05421796_11059</name>
</gene>
<dbReference type="RefSeq" id="WP_076452602.1">
    <property type="nucleotide sequence ID" value="NZ_FTOJ01000010.1"/>
</dbReference>
<dbReference type="STRING" id="551459.SAMN05421796_11059"/>
<sequence length="85" mass="9938">MESTTQSQQLFNFSPEILEEIKSMQDYDYDGFLAYSRAIDNLFFEYMIRTVDDPANNIGITNSDVFCIKQVKRLLELLQITISEK</sequence>
<dbReference type="Proteomes" id="UP000238314">
    <property type="component" value="Unassembled WGS sequence"/>
</dbReference>
<evidence type="ECO:0000313" key="2">
    <source>
        <dbReference type="EMBL" id="SIT04282.1"/>
    </source>
</evidence>
<evidence type="ECO:0000313" key="4">
    <source>
        <dbReference type="Proteomes" id="UP000238314"/>
    </source>
</evidence>
<reference evidence="2" key="3">
    <citation type="submission" date="2017-01" db="EMBL/GenBank/DDBJ databases">
        <authorList>
            <person name="Mah S.A."/>
            <person name="Swanson W.J."/>
            <person name="Moy G.W."/>
            <person name="Vacquier V.D."/>
        </authorList>
    </citation>
    <scope>NUCLEOTIDE SEQUENCE [LARGE SCALE GENOMIC DNA]</scope>
    <source>
        <strain evidence="2">DSM 21068</strain>
    </source>
</reference>
<accession>A0A1N7P128</accession>
<dbReference type="EMBL" id="MUGO01000014">
    <property type="protein sequence ID" value="PQA92757.1"/>
    <property type="molecule type" value="Genomic_DNA"/>
</dbReference>
<name>A0A1N7P128_9FLAO</name>